<proteinExistence type="predicted"/>
<name>A0A183EAN5_9BILA</name>
<evidence type="ECO:0000313" key="6">
    <source>
        <dbReference type="WBParaSite" id="GPUH_0001805101-mRNA-1"/>
    </source>
</evidence>
<organism evidence="6">
    <name type="scientific">Gongylonema pulchrum</name>
    <dbReference type="NCBI Taxonomy" id="637853"/>
    <lineage>
        <taxon>Eukaryota</taxon>
        <taxon>Metazoa</taxon>
        <taxon>Ecdysozoa</taxon>
        <taxon>Nematoda</taxon>
        <taxon>Chromadorea</taxon>
        <taxon>Rhabditida</taxon>
        <taxon>Spirurina</taxon>
        <taxon>Spiruromorpha</taxon>
        <taxon>Spiruroidea</taxon>
        <taxon>Gongylonematidae</taxon>
        <taxon>Gongylonema</taxon>
    </lineage>
</organism>
<protein>
    <submittedName>
        <fullName evidence="6">MSP domain-containing protein</fullName>
    </submittedName>
</protein>
<feature type="compositionally biased region" description="Basic and acidic residues" evidence="2">
    <location>
        <begin position="142"/>
        <end position="151"/>
    </location>
</feature>
<gene>
    <name evidence="4" type="ORF">GPUH_LOCUS18027</name>
</gene>
<dbReference type="InterPro" id="IPR013783">
    <property type="entry name" value="Ig-like_fold"/>
</dbReference>
<evidence type="ECO:0000256" key="3">
    <source>
        <dbReference type="SAM" id="Phobius"/>
    </source>
</evidence>
<reference evidence="4 5" key="2">
    <citation type="submission" date="2018-11" db="EMBL/GenBank/DDBJ databases">
        <authorList>
            <consortium name="Pathogen Informatics"/>
        </authorList>
    </citation>
    <scope>NUCLEOTIDE SEQUENCE [LARGE SCALE GENOMIC DNA]</scope>
</reference>
<keyword evidence="3" id="KW-0472">Membrane</keyword>
<dbReference type="Gene3D" id="2.60.40.10">
    <property type="entry name" value="Immunoglobulins"/>
    <property type="match status" value="1"/>
</dbReference>
<evidence type="ECO:0000256" key="1">
    <source>
        <dbReference type="SAM" id="Coils"/>
    </source>
</evidence>
<evidence type="ECO:0000313" key="4">
    <source>
        <dbReference type="EMBL" id="VDN30911.1"/>
    </source>
</evidence>
<keyword evidence="3" id="KW-1133">Transmembrane helix</keyword>
<keyword evidence="1" id="KW-0175">Coiled coil</keyword>
<dbReference type="Proteomes" id="UP000271098">
    <property type="component" value="Unassembled WGS sequence"/>
</dbReference>
<feature type="transmembrane region" description="Helical" evidence="3">
    <location>
        <begin position="206"/>
        <end position="225"/>
    </location>
</feature>
<dbReference type="OrthoDB" id="5858259at2759"/>
<keyword evidence="3" id="KW-0812">Transmembrane</keyword>
<accession>A0A183EAN5</accession>
<evidence type="ECO:0000313" key="5">
    <source>
        <dbReference type="Proteomes" id="UP000271098"/>
    </source>
</evidence>
<reference evidence="6" key="1">
    <citation type="submission" date="2016-06" db="UniProtKB">
        <authorList>
            <consortium name="WormBaseParasite"/>
        </authorList>
    </citation>
    <scope>IDENTIFICATION</scope>
</reference>
<feature type="region of interest" description="Disordered" evidence="2">
    <location>
        <begin position="120"/>
        <end position="154"/>
    </location>
</feature>
<sequence length="227" mass="25744">MGFIRPGQKKEILFERKPGKPSKTYMLLEYIAAPSGYDPRMPFIEGAKVGQINIRVRAYKDQKILDTVKTLMGEKVTKQGQKFKPPEKYDDEKIEREIEELFKKRDAPLPMPQLVLETADAGAEDEEDEDKKNAKKKPKKSPKPEAPEKTPEPVAPVVLAGGASAVGVSDVIKERFEEIAKAVESLKEHLRMSEEKMQKLTEDLSYIRMLITILLVLVPITSLLFRH</sequence>
<evidence type="ECO:0000256" key="2">
    <source>
        <dbReference type="SAM" id="MobiDB-lite"/>
    </source>
</evidence>
<keyword evidence="5" id="KW-1185">Reference proteome</keyword>
<dbReference type="WBParaSite" id="GPUH_0001805101-mRNA-1">
    <property type="protein sequence ID" value="GPUH_0001805101-mRNA-1"/>
    <property type="gene ID" value="GPUH_0001805101"/>
</dbReference>
<dbReference type="AlphaFoldDB" id="A0A183EAN5"/>
<feature type="coiled-coil region" evidence="1">
    <location>
        <begin position="176"/>
        <end position="203"/>
    </location>
</feature>
<dbReference type="EMBL" id="UYRT01086083">
    <property type="protein sequence ID" value="VDN30911.1"/>
    <property type="molecule type" value="Genomic_DNA"/>
</dbReference>